<dbReference type="PANTHER" id="PTHR24333:SF9">
    <property type="entry name" value="HOMEOBOX DOMAIN-CONTAINING PROTEIN"/>
    <property type="match status" value="1"/>
</dbReference>
<gene>
    <name evidence="9" type="ORF">ABEB36_002661</name>
</gene>
<name>A0ABD1F6L0_HYPHA</name>
<keyword evidence="2 5" id="KW-0238">DNA-binding</keyword>
<proteinExistence type="predicted"/>
<evidence type="ECO:0000313" key="9">
    <source>
        <dbReference type="EMBL" id="KAL1513225.1"/>
    </source>
</evidence>
<evidence type="ECO:0000256" key="2">
    <source>
        <dbReference type="ARBA" id="ARBA00023125"/>
    </source>
</evidence>
<accession>A0ABD1F6L0</accession>
<evidence type="ECO:0000256" key="3">
    <source>
        <dbReference type="ARBA" id="ARBA00023155"/>
    </source>
</evidence>
<dbReference type="EMBL" id="JBDJPC010000002">
    <property type="protein sequence ID" value="KAL1513225.1"/>
    <property type="molecule type" value="Genomic_DNA"/>
</dbReference>
<dbReference type="Gene3D" id="1.10.10.60">
    <property type="entry name" value="Homeodomain-like"/>
    <property type="match status" value="1"/>
</dbReference>
<feature type="region of interest" description="Disordered" evidence="7">
    <location>
        <begin position="1"/>
        <end position="22"/>
    </location>
</feature>
<feature type="compositionally biased region" description="Polar residues" evidence="7">
    <location>
        <begin position="1"/>
        <end position="14"/>
    </location>
</feature>
<feature type="DNA-binding region" description="Homeobox" evidence="5">
    <location>
        <begin position="230"/>
        <end position="289"/>
    </location>
</feature>
<dbReference type="SUPFAM" id="SSF46689">
    <property type="entry name" value="Homeodomain-like"/>
    <property type="match status" value="1"/>
</dbReference>
<evidence type="ECO:0000313" key="10">
    <source>
        <dbReference type="Proteomes" id="UP001566132"/>
    </source>
</evidence>
<reference evidence="9 10" key="1">
    <citation type="submission" date="2024-05" db="EMBL/GenBank/DDBJ databases">
        <title>Genetic variation in Jamaican populations of the coffee berry borer (Hypothenemus hampei).</title>
        <authorList>
            <person name="Errbii M."/>
            <person name="Myrie A."/>
        </authorList>
    </citation>
    <scope>NUCLEOTIDE SEQUENCE [LARGE SCALE GENOMIC DNA]</scope>
    <source>
        <strain evidence="9">JA-Hopewell-2020-01-JO</strain>
        <tissue evidence="9">Whole body</tissue>
    </source>
</reference>
<evidence type="ECO:0000256" key="6">
    <source>
        <dbReference type="RuleBase" id="RU000682"/>
    </source>
</evidence>
<dbReference type="InterPro" id="IPR020479">
    <property type="entry name" value="HD_metazoa"/>
</dbReference>
<keyword evidence="4 5" id="KW-0539">Nucleus</keyword>
<dbReference type="PROSITE" id="PS50071">
    <property type="entry name" value="HOMEOBOX_2"/>
    <property type="match status" value="1"/>
</dbReference>
<dbReference type="CDD" id="cd00086">
    <property type="entry name" value="homeodomain"/>
    <property type="match status" value="1"/>
</dbReference>
<dbReference type="InterPro" id="IPR050848">
    <property type="entry name" value="Homeobox_TF"/>
</dbReference>
<comment type="caution">
    <text evidence="9">The sequence shown here is derived from an EMBL/GenBank/DDBJ whole genome shotgun (WGS) entry which is preliminary data.</text>
</comment>
<sequence>MDLMNDNATISPSHEGTYLSDESSLDIYETKNAKDSSNESQAASIKRHFELSHTHNKFSIDNILGLCRSNSDVKDDTSDINTRSNNECDNSDDDNRFSDDVVIDVSKREESPVRFIKPTPINAAISRAATDASLYQSVLNLQKFPSTDQLTSGSPGSFLDYLSGQKIVQNYTSSESGAGTYQLQRTGSPSAIFYSNWLGGNNTDPKSSSHLFGLTGPKQASRRSRKPGLDRKPRQAYSAKQLERLECEFKVDKYLSVSKRMELSKALNLTEVQIKTWFQNRRTKWKKQLTSRLKMAQRQGLFPPHYFASSSVSPQQYSTVFPAYYSPLILGVSPIEDINLLNQNSQDDSRR</sequence>
<dbReference type="Pfam" id="PF00046">
    <property type="entry name" value="Homeodomain"/>
    <property type="match status" value="1"/>
</dbReference>
<dbReference type="InterPro" id="IPR009057">
    <property type="entry name" value="Homeodomain-like_sf"/>
</dbReference>
<evidence type="ECO:0000256" key="7">
    <source>
        <dbReference type="SAM" id="MobiDB-lite"/>
    </source>
</evidence>
<feature type="region of interest" description="Disordered" evidence="7">
    <location>
        <begin position="74"/>
        <end position="94"/>
    </location>
</feature>
<comment type="subcellular location">
    <subcellularLocation>
        <location evidence="1 5 6">Nucleus</location>
    </subcellularLocation>
</comment>
<dbReference type="InterPro" id="IPR001356">
    <property type="entry name" value="HD"/>
</dbReference>
<protein>
    <recommendedName>
        <fullName evidence="8">Homeobox domain-containing protein</fullName>
    </recommendedName>
</protein>
<dbReference type="PRINTS" id="PR00024">
    <property type="entry name" value="HOMEOBOX"/>
</dbReference>
<feature type="domain" description="Homeobox" evidence="8">
    <location>
        <begin position="228"/>
        <end position="288"/>
    </location>
</feature>
<dbReference type="Proteomes" id="UP001566132">
    <property type="component" value="Unassembled WGS sequence"/>
</dbReference>
<dbReference type="SMART" id="SM00389">
    <property type="entry name" value="HOX"/>
    <property type="match status" value="1"/>
</dbReference>
<dbReference type="PROSITE" id="PS00027">
    <property type="entry name" value="HOMEOBOX_1"/>
    <property type="match status" value="1"/>
</dbReference>
<dbReference type="AlphaFoldDB" id="A0ABD1F6L0"/>
<dbReference type="GO" id="GO:0003677">
    <property type="term" value="F:DNA binding"/>
    <property type="evidence" value="ECO:0007669"/>
    <property type="project" value="UniProtKB-UniRule"/>
</dbReference>
<keyword evidence="10" id="KW-1185">Reference proteome</keyword>
<feature type="region of interest" description="Disordered" evidence="7">
    <location>
        <begin position="206"/>
        <end position="236"/>
    </location>
</feature>
<evidence type="ECO:0000256" key="5">
    <source>
        <dbReference type="PROSITE-ProRule" id="PRU00108"/>
    </source>
</evidence>
<dbReference type="InterPro" id="IPR017970">
    <property type="entry name" value="Homeobox_CS"/>
</dbReference>
<dbReference type="GO" id="GO:0005634">
    <property type="term" value="C:nucleus"/>
    <property type="evidence" value="ECO:0007669"/>
    <property type="project" value="UniProtKB-SubCell"/>
</dbReference>
<evidence type="ECO:0000259" key="8">
    <source>
        <dbReference type="PROSITE" id="PS50071"/>
    </source>
</evidence>
<organism evidence="9 10">
    <name type="scientific">Hypothenemus hampei</name>
    <name type="common">Coffee berry borer</name>
    <dbReference type="NCBI Taxonomy" id="57062"/>
    <lineage>
        <taxon>Eukaryota</taxon>
        <taxon>Metazoa</taxon>
        <taxon>Ecdysozoa</taxon>
        <taxon>Arthropoda</taxon>
        <taxon>Hexapoda</taxon>
        <taxon>Insecta</taxon>
        <taxon>Pterygota</taxon>
        <taxon>Neoptera</taxon>
        <taxon>Endopterygota</taxon>
        <taxon>Coleoptera</taxon>
        <taxon>Polyphaga</taxon>
        <taxon>Cucujiformia</taxon>
        <taxon>Curculionidae</taxon>
        <taxon>Scolytinae</taxon>
        <taxon>Hypothenemus</taxon>
    </lineage>
</organism>
<evidence type="ECO:0000256" key="4">
    <source>
        <dbReference type="ARBA" id="ARBA00023242"/>
    </source>
</evidence>
<dbReference type="PANTHER" id="PTHR24333">
    <property type="entry name" value="HOMEO BOX HB9 LIKE A-RELATED"/>
    <property type="match status" value="1"/>
</dbReference>
<evidence type="ECO:0000256" key="1">
    <source>
        <dbReference type="ARBA" id="ARBA00004123"/>
    </source>
</evidence>
<keyword evidence="3 5" id="KW-0371">Homeobox</keyword>